<dbReference type="NCBIfam" id="TIGR00229">
    <property type="entry name" value="sensory_box"/>
    <property type="match status" value="1"/>
</dbReference>
<dbReference type="Gene3D" id="3.30.70.270">
    <property type="match status" value="1"/>
</dbReference>
<dbReference type="SUPFAM" id="SSF52172">
    <property type="entry name" value="CheY-like"/>
    <property type="match status" value="1"/>
</dbReference>
<protein>
    <recommendedName>
        <fullName evidence="1">diguanylate cyclase</fullName>
        <ecNumber evidence="1">2.7.7.65</ecNumber>
    </recommendedName>
</protein>
<dbReference type="NCBIfam" id="TIGR00254">
    <property type="entry name" value="GGDEF"/>
    <property type="match status" value="1"/>
</dbReference>
<dbReference type="GO" id="GO:0052621">
    <property type="term" value="F:diguanylate cyclase activity"/>
    <property type="evidence" value="ECO:0007669"/>
    <property type="project" value="UniProtKB-EC"/>
</dbReference>
<dbReference type="PROSITE" id="PS50110">
    <property type="entry name" value="RESPONSE_REGULATORY"/>
    <property type="match status" value="1"/>
</dbReference>
<dbReference type="InterPro" id="IPR011006">
    <property type="entry name" value="CheY-like_superfamily"/>
</dbReference>
<dbReference type="InterPro" id="IPR050469">
    <property type="entry name" value="Diguanylate_Cyclase"/>
</dbReference>
<organism evidence="7 8">
    <name type="scientific">Massilia haematophila</name>
    <dbReference type="NCBI Taxonomy" id="457923"/>
    <lineage>
        <taxon>Bacteria</taxon>
        <taxon>Pseudomonadati</taxon>
        <taxon>Pseudomonadota</taxon>
        <taxon>Betaproteobacteria</taxon>
        <taxon>Burkholderiales</taxon>
        <taxon>Oxalobacteraceae</taxon>
        <taxon>Telluria group</taxon>
        <taxon>Massilia</taxon>
    </lineage>
</organism>
<sequence>MSTFASVSAASPRQAAVLIVDDAPAHLGALRSMMLQQGHQTFVANSGERALNIAQRALPDLVLLDINLPGMDGMEVCRRLKAHPVTSAIPVIFMSARSETEDIVAAFDIGASDYITKPLRLAEVCARVRAQLQFRRTSLSQQEQADRLRLIVNSIDEGLMIIEPSGRIQYANPACDRYLGYAPGELAGCTLDGLLAPSVVQEYLDLFTRSVAGTNTGTGAPDCRGAREVLIRQRDGILRAMDLTLTPMTADPPLFVALLHDITHHKQSETALQRAALVDPLTKIANRRHFDAFLEKEWQRAVRSSQPLSLIVLDVDHFKGYNDSLGHAAGDACLQQVAMALQSHALRATDLAARYGGEEFVLLFGETGFEAAIALGEAIRAHIESLHIPNPRSTTSEWVTASLGVATIVPTQLDDLKDFFVSADRAMYAVKDAGRNGVRAVRTGSAQMAEPALS</sequence>
<keyword evidence="7" id="KW-0808">Transferase</keyword>
<evidence type="ECO:0000256" key="3">
    <source>
        <dbReference type="PROSITE-ProRule" id="PRU00169"/>
    </source>
</evidence>
<dbReference type="SMART" id="SM00448">
    <property type="entry name" value="REC"/>
    <property type="match status" value="1"/>
</dbReference>
<dbReference type="Pfam" id="PF00072">
    <property type="entry name" value="Response_reg"/>
    <property type="match status" value="1"/>
</dbReference>
<evidence type="ECO:0000259" key="6">
    <source>
        <dbReference type="PROSITE" id="PS50887"/>
    </source>
</evidence>
<evidence type="ECO:0000259" key="5">
    <source>
        <dbReference type="PROSITE" id="PS50112"/>
    </source>
</evidence>
<dbReference type="CDD" id="cd00130">
    <property type="entry name" value="PAS"/>
    <property type="match status" value="1"/>
</dbReference>
<dbReference type="SUPFAM" id="SSF55073">
    <property type="entry name" value="Nucleotide cyclase"/>
    <property type="match status" value="1"/>
</dbReference>
<evidence type="ECO:0000259" key="4">
    <source>
        <dbReference type="PROSITE" id="PS50110"/>
    </source>
</evidence>
<feature type="domain" description="PAS" evidence="5">
    <location>
        <begin position="144"/>
        <end position="214"/>
    </location>
</feature>
<keyword evidence="3" id="KW-0597">Phosphoprotein</keyword>
<dbReference type="PANTHER" id="PTHR45138:SF9">
    <property type="entry name" value="DIGUANYLATE CYCLASE DGCM-RELATED"/>
    <property type="match status" value="1"/>
</dbReference>
<keyword evidence="7" id="KW-0548">Nucleotidyltransferase</keyword>
<feature type="domain" description="Response regulatory" evidence="4">
    <location>
        <begin position="16"/>
        <end position="132"/>
    </location>
</feature>
<proteinExistence type="predicted"/>
<dbReference type="InterPro" id="IPR059127">
    <property type="entry name" value="Diguanyl_cycl_sensor_dom"/>
</dbReference>
<evidence type="ECO:0000313" key="8">
    <source>
        <dbReference type="Proteomes" id="UP001595665"/>
    </source>
</evidence>
<dbReference type="EMBL" id="JBHRVV010000001">
    <property type="protein sequence ID" value="MFC3458659.1"/>
    <property type="molecule type" value="Genomic_DNA"/>
</dbReference>
<dbReference type="PROSITE" id="PS50887">
    <property type="entry name" value="GGDEF"/>
    <property type="match status" value="1"/>
</dbReference>
<feature type="domain" description="GGDEF" evidence="6">
    <location>
        <begin position="306"/>
        <end position="443"/>
    </location>
</feature>
<gene>
    <name evidence="7" type="ORF">ACFOPH_10455</name>
</gene>
<dbReference type="SUPFAM" id="SSF55785">
    <property type="entry name" value="PYP-like sensor domain (PAS domain)"/>
    <property type="match status" value="1"/>
</dbReference>
<evidence type="ECO:0000256" key="2">
    <source>
        <dbReference type="ARBA" id="ARBA00034247"/>
    </source>
</evidence>
<dbReference type="EC" id="2.7.7.65" evidence="1"/>
<dbReference type="CDD" id="cd01949">
    <property type="entry name" value="GGDEF"/>
    <property type="match status" value="1"/>
</dbReference>
<evidence type="ECO:0000256" key="1">
    <source>
        <dbReference type="ARBA" id="ARBA00012528"/>
    </source>
</evidence>
<dbReference type="Pfam" id="PF24820">
    <property type="entry name" value="Diguanyl_cycl_sensor"/>
    <property type="match status" value="1"/>
</dbReference>
<dbReference type="SMART" id="SM00091">
    <property type="entry name" value="PAS"/>
    <property type="match status" value="1"/>
</dbReference>
<dbReference type="PROSITE" id="PS50112">
    <property type="entry name" value="PAS"/>
    <property type="match status" value="1"/>
</dbReference>
<reference evidence="8" key="1">
    <citation type="journal article" date="2019" name="Int. J. Syst. Evol. Microbiol.">
        <title>The Global Catalogue of Microorganisms (GCM) 10K type strain sequencing project: providing services to taxonomists for standard genome sequencing and annotation.</title>
        <authorList>
            <consortium name="The Broad Institute Genomics Platform"/>
            <consortium name="The Broad Institute Genome Sequencing Center for Infectious Disease"/>
            <person name="Wu L."/>
            <person name="Ma J."/>
        </authorList>
    </citation>
    <scope>NUCLEOTIDE SEQUENCE [LARGE SCALE GENOMIC DNA]</scope>
    <source>
        <strain evidence="8">CCM 7480</strain>
    </source>
</reference>
<dbReference type="Gene3D" id="3.30.450.20">
    <property type="entry name" value="PAS domain"/>
    <property type="match status" value="1"/>
</dbReference>
<dbReference type="SMART" id="SM00267">
    <property type="entry name" value="GGDEF"/>
    <property type="match status" value="1"/>
</dbReference>
<feature type="modified residue" description="4-aspartylphosphate" evidence="3">
    <location>
        <position position="65"/>
    </location>
</feature>
<comment type="catalytic activity">
    <reaction evidence="2">
        <text>2 GTP = 3',3'-c-di-GMP + 2 diphosphate</text>
        <dbReference type="Rhea" id="RHEA:24898"/>
        <dbReference type="ChEBI" id="CHEBI:33019"/>
        <dbReference type="ChEBI" id="CHEBI:37565"/>
        <dbReference type="ChEBI" id="CHEBI:58805"/>
        <dbReference type="EC" id="2.7.7.65"/>
    </reaction>
</comment>
<dbReference type="InterPro" id="IPR000160">
    <property type="entry name" value="GGDEF_dom"/>
</dbReference>
<dbReference type="InterPro" id="IPR035965">
    <property type="entry name" value="PAS-like_dom_sf"/>
</dbReference>
<dbReference type="RefSeq" id="WP_379735120.1">
    <property type="nucleotide sequence ID" value="NZ_JBHRVV010000001.1"/>
</dbReference>
<keyword evidence="8" id="KW-1185">Reference proteome</keyword>
<dbReference type="InterPro" id="IPR029787">
    <property type="entry name" value="Nucleotide_cyclase"/>
</dbReference>
<dbReference type="CDD" id="cd19920">
    <property type="entry name" value="REC_PA4781-like"/>
    <property type="match status" value="1"/>
</dbReference>
<dbReference type="PANTHER" id="PTHR45138">
    <property type="entry name" value="REGULATORY COMPONENTS OF SENSORY TRANSDUCTION SYSTEM"/>
    <property type="match status" value="1"/>
</dbReference>
<name>A0ABV7PHR8_9BURK</name>
<dbReference type="InterPro" id="IPR043128">
    <property type="entry name" value="Rev_trsase/Diguanyl_cyclase"/>
</dbReference>
<dbReference type="Gene3D" id="3.40.50.2300">
    <property type="match status" value="1"/>
</dbReference>
<dbReference type="InterPro" id="IPR001789">
    <property type="entry name" value="Sig_transdc_resp-reg_receiver"/>
</dbReference>
<dbReference type="InterPro" id="IPR000014">
    <property type="entry name" value="PAS"/>
</dbReference>
<comment type="caution">
    <text evidence="7">The sequence shown here is derived from an EMBL/GenBank/DDBJ whole genome shotgun (WGS) entry which is preliminary data.</text>
</comment>
<dbReference type="Proteomes" id="UP001595665">
    <property type="component" value="Unassembled WGS sequence"/>
</dbReference>
<evidence type="ECO:0000313" key="7">
    <source>
        <dbReference type="EMBL" id="MFC3458659.1"/>
    </source>
</evidence>
<accession>A0ABV7PHR8</accession>
<dbReference type="Pfam" id="PF00990">
    <property type="entry name" value="GGDEF"/>
    <property type="match status" value="1"/>
</dbReference>